<proteinExistence type="predicted"/>
<evidence type="ECO:0000256" key="1">
    <source>
        <dbReference type="SAM" id="SignalP"/>
    </source>
</evidence>
<dbReference type="Proteomes" id="UP000288805">
    <property type="component" value="Unassembled WGS sequence"/>
</dbReference>
<dbReference type="EMBL" id="QGNW01001375">
    <property type="protein sequence ID" value="RVW43580.1"/>
    <property type="molecule type" value="Genomic_DNA"/>
</dbReference>
<feature type="chain" id="PRO_5018970919" evidence="1">
    <location>
        <begin position="21"/>
        <end position="59"/>
    </location>
</feature>
<evidence type="ECO:0000313" key="3">
    <source>
        <dbReference type="Proteomes" id="UP000288805"/>
    </source>
</evidence>
<protein>
    <submittedName>
        <fullName evidence="2">Uncharacterized protein</fullName>
    </submittedName>
</protein>
<sequence>MNCFCYCWMLKLVLINTVDPAPQISCQHLTKLSDLDLSYNEISGSFPSWLNSDLQLYVS</sequence>
<keyword evidence="1" id="KW-0732">Signal</keyword>
<dbReference type="InterPro" id="IPR032675">
    <property type="entry name" value="LRR_dom_sf"/>
</dbReference>
<name>A0A438E7J3_VITVI</name>
<evidence type="ECO:0000313" key="2">
    <source>
        <dbReference type="EMBL" id="RVW43580.1"/>
    </source>
</evidence>
<gene>
    <name evidence="2" type="ORF">CK203_107088</name>
</gene>
<organism evidence="2 3">
    <name type="scientific">Vitis vinifera</name>
    <name type="common">Grape</name>
    <dbReference type="NCBI Taxonomy" id="29760"/>
    <lineage>
        <taxon>Eukaryota</taxon>
        <taxon>Viridiplantae</taxon>
        <taxon>Streptophyta</taxon>
        <taxon>Embryophyta</taxon>
        <taxon>Tracheophyta</taxon>
        <taxon>Spermatophyta</taxon>
        <taxon>Magnoliopsida</taxon>
        <taxon>eudicotyledons</taxon>
        <taxon>Gunneridae</taxon>
        <taxon>Pentapetalae</taxon>
        <taxon>rosids</taxon>
        <taxon>Vitales</taxon>
        <taxon>Vitaceae</taxon>
        <taxon>Viteae</taxon>
        <taxon>Vitis</taxon>
    </lineage>
</organism>
<dbReference type="Gene3D" id="3.80.10.10">
    <property type="entry name" value="Ribonuclease Inhibitor"/>
    <property type="match status" value="1"/>
</dbReference>
<comment type="caution">
    <text evidence="2">The sequence shown here is derived from an EMBL/GenBank/DDBJ whole genome shotgun (WGS) entry which is preliminary data.</text>
</comment>
<reference evidence="2 3" key="1">
    <citation type="journal article" date="2018" name="PLoS Genet.">
        <title>Population sequencing reveals clonal diversity and ancestral inbreeding in the grapevine cultivar Chardonnay.</title>
        <authorList>
            <person name="Roach M.J."/>
            <person name="Johnson D.L."/>
            <person name="Bohlmann J."/>
            <person name="van Vuuren H.J."/>
            <person name="Jones S.J."/>
            <person name="Pretorius I.S."/>
            <person name="Schmidt S.A."/>
            <person name="Borneman A.R."/>
        </authorList>
    </citation>
    <scope>NUCLEOTIDE SEQUENCE [LARGE SCALE GENOMIC DNA]</scope>
    <source>
        <strain evidence="3">cv. Chardonnay</strain>
        <tissue evidence="2">Leaf</tissue>
    </source>
</reference>
<accession>A0A438E7J3</accession>
<dbReference type="AlphaFoldDB" id="A0A438E7J3"/>
<feature type="signal peptide" evidence="1">
    <location>
        <begin position="1"/>
        <end position="20"/>
    </location>
</feature>